<dbReference type="EMBL" id="JANBVB010001415">
    <property type="protein sequence ID" value="KAJ2890295.1"/>
    <property type="molecule type" value="Genomic_DNA"/>
</dbReference>
<reference evidence="1" key="1">
    <citation type="submission" date="2022-07" db="EMBL/GenBank/DDBJ databases">
        <title>Phylogenomic reconstructions and comparative analyses of Kickxellomycotina fungi.</title>
        <authorList>
            <person name="Reynolds N.K."/>
            <person name="Stajich J.E."/>
            <person name="Barry K."/>
            <person name="Grigoriev I.V."/>
            <person name="Crous P."/>
            <person name="Smith M.E."/>
        </authorList>
    </citation>
    <scope>NUCLEOTIDE SEQUENCE</scope>
    <source>
        <strain evidence="1">CBS 190363</strain>
    </source>
</reference>
<evidence type="ECO:0000313" key="2">
    <source>
        <dbReference type="Proteomes" id="UP001139981"/>
    </source>
</evidence>
<gene>
    <name evidence="1" type="ORF">IWW38_004214</name>
</gene>
<dbReference type="Proteomes" id="UP001139981">
    <property type="component" value="Unassembled WGS sequence"/>
</dbReference>
<name>A0ACC1LZA9_9FUNG</name>
<keyword evidence="2" id="KW-1185">Reference proteome</keyword>
<feature type="non-terminal residue" evidence="1">
    <location>
        <position position="668"/>
    </location>
</feature>
<protein>
    <submittedName>
        <fullName evidence="1">Uncharacterized protein</fullName>
    </submittedName>
</protein>
<accession>A0ACC1LZA9</accession>
<evidence type="ECO:0000313" key="1">
    <source>
        <dbReference type="EMBL" id="KAJ2890295.1"/>
    </source>
</evidence>
<sequence length="668" mass="71658">MHVFKIFEAACRLHALCISPQLRRQPQCGALYKASEKLTILTSAVFGSKPHLEQDSGMKRSLLLRYCERTLKVHKAMFNSALLFKAVWQSLCAIATTFPASAAFDAAGLCLKVYIQSCDTVRHLAAPLVPLLRQTALSEVREQKVEQRVAKAVAYIRFIVFQMPALLTRIRAIEGGSGDGRAATAALFSMADVILGELACGQTLCRTSRKVSAQVQLVVDTFIAKLLVSLLTQYLAPIADYLDSIRSFMDGNGTFRARTSQIPLLEGVRLAAANREILQIVASNIDAFSADHQQLLLKRGLVCAIALSADRDIVSVLPLAMASTNDVCEEQLSSVTESEKLVQAVAVCATKVANPTVFGLWESGALVAITQLPSCSLGAWAVAEAWIVLAKQVLSSELVLSTVIGVLETQVAAAAAAELPAAVHQLVAGLVLTRSDGERARLLAEIGQRFLRPNDMARTAGACALLPWLAFDAPDVVCAAARKMVASLGKGPASGSTAAAALAALAPAIAKQKPVDRTLVSDICNNAYSVLERYFAAREPDTTGSRVVEELLLAVSRLPIGNTPHAGRLLDLCARNLECRALTGGPRALVRLSQFIGVFTTAADLGQPSALPVIQRMSQVTVFLLDDRRPWLVRHAAYLLIFRFATECEADAAVIEMLVPPGQKQAEV</sequence>
<proteinExistence type="predicted"/>
<organism evidence="1 2">
    <name type="scientific">Coemansia aciculifera</name>
    <dbReference type="NCBI Taxonomy" id="417176"/>
    <lineage>
        <taxon>Eukaryota</taxon>
        <taxon>Fungi</taxon>
        <taxon>Fungi incertae sedis</taxon>
        <taxon>Zoopagomycota</taxon>
        <taxon>Kickxellomycotina</taxon>
        <taxon>Kickxellomycetes</taxon>
        <taxon>Kickxellales</taxon>
        <taxon>Kickxellaceae</taxon>
        <taxon>Coemansia</taxon>
    </lineage>
</organism>
<comment type="caution">
    <text evidence="1">The sequence shown here is derived from an EMBL/GenBank/DDBJ whole genome shotgun (WGS) entry which is preliminary data.</text>
</comment>